<feature type="active site" description="Proton donor" evidence="13">
    <location>
        <position position="866"/>
    </location>
</feature>
<evidence type="ECO:0000256" key="2">
    <source>
        <dbReference type="ARBA" id="ARBA00003144"/>
    </source>
</evidence>
<evidence type="ECO:0000313" key="19">
    <source>
        <dbReference type="EMBL" id="ABW68460.1"/>
    </source>
</evidence>
<feature type="domain" description="Pyruvate phosphate dikinase AMP/ATP-binding" evidence="17">
    <location>
        <begin position="81"/>
        <end position="297"/>
    </location>
</feature>
<feature type="binding site" evidence="14">
    <location>
        <position position="634"/>
    </location>
    <ligand>
        <name>substrate</name>
    </ligand>
</feature>
<dbReference type="GO" id="GO:0046872">
    <property type="term" value="F:metal ion binding"/>
    <property type="evidence" value="ECO:0007669"/>
    <property type="project" value="UniProtKB-UniRule"/>
</dbReference>
<dbReference type="NCBIfam" id="TIGR01828">
    <property type="entry name" value="pyru_phos_dikin"/>
    <property type="match status" value="1"/>
</dbReference>
<feature type="binding site" evidence="14">
    <location>
        <position position="802"/>
    </location>
    <ligand>
        <name>substrate</name>
    </ligand>
</feature>
<evidence type="ECO:0000256" key="15">
    <source>
        <dbReference type="PIRSR" id="PIRSR000853-3"/>
    </source>
</evidence>
<dbReference type="RefSeq" id="WP_012176071.1">
    <property type="nucleotide sequence ID" value="NC_009943.1"/>
</dbReference>
<keyword evidence="10" id="KW-0067">ATP-binding</keyword>
<dbReference type="InterPro" id="IPR018274">
    <property type="entry name" value="PEP_util_AS"/>
</dbReference>
<feature type="binding site" evidence="14">
    <location>
        <position position="800"/>
    </location>
    <ligand>
        <name>substrate</name>
    </ligand>
</feature>
<evidence type="ECO:0000259" key="18">
    <source>
        <dbReference type="Pfam" id="PF02896"/>
    </source>
</evidence>
<evidence type="ECO:0000256" key="11">
    <source>
        <dbReference type="ARBA" id="ARBA00022842"/>
    </source>
</evidence>
<dbReference type="GO" id="GO:0050242">
    <property type="term" value="F:pyruvate, phosphate dikinase activity"/>
    <property type="evidence" value="ECO:0007669"/>
    <property type="project" value="UniProtKB-UniRule"/>
</dbReference>
<keyword evidence="20" id="KW-1185">Reference proteome</keyword>
<accession>A8ZX81</accession>
<dbReference type="SUPFAM" id="SSF56059">
    <property type="entry name" value="Glutathione synthetase ATP-binding domain-like"/>
    <property type="match status" value="1"/>
</dbReference>
<dbReference type="InterPro" id="IPR036637">
    <property type="entry name" value="Phosphohistidine_dom_sf"/>
</dbReference>
<keyword evidence="6 19" id="KW-0808">Transferase</keyword>
<dbReference type="KEGG" id="dol:Dole_2657"/>
<keyword evidence="11 15" id="KW-0460">Magnesium</keyword>
<protein>
    <recommendedName>
        <fullName evidence="5 12">Pyruvate, phosphate dikinase</fullName>
        <ecNumber evidence="4 12">2.7.9.1</ecNumber>
    </recommendedName>
</protein>
<organism evidence="19 20">
    <name type="scientific">Desulfosudis oleivorans (strain DSM 6200 / JCM 39069 / Hxd3)</name>
    <name type="common">Desulfococcus oleovorans</name>
    <dbReference type="NCBI Taxonomy" id="96561"/>
    <lineage>
        <taxon>Bacteria</taxon>
        <taxon>Pseudomonadati</taxon>
        <taxon>Thermodesulfobacteriota</taxon>
        <taxon>Desulfobacteria</taxon>
        <taxon>Desulfobacterales</taxon>
        <taxon>Desulfosudaceae</taxon>
        <taxon>Desulfosudis</taxon>
    </lineage>
</organism>
<dbReference type="InterPro" id="IPR015813">
    <property type="entry name" value="Pyrv/PenolPyrv_kinase-like_dom"/>
</dbReference>
<feature type="domain" description="Pyruvate phosphate dikinase AMP/ATP-binding" evidence="17">
    <location>
        <begin position="30"/>
        <end position="68"/>
    </location>
</feature>
<evidence type="ECO:0000256" key="1">
    <source>
        <dbReference type="ARBA" id="ARBA00001946"/>
    </source>
</evidence>
<dbReference type="OrthoDB" id="9765468at2"/>
<evidence type="ECO:0000256" key="14">
    <source>
        <dbReference type="PIRSR" id="PIRSR000853-2"/>
    </source>
</evidence>
<dbReference type="GO" id="GO:0016301">
    <property type="term" value="F:kinase activity"/>
    <property type="evidence" value="ECO:0007669"/>
    <property type="project" value="UniProtKB-UniRule"/>
</dbReference>
<comment type="catalytic activity">
    <reaction evidence="12">
        <text>pyruvate + phosphate + ATP = phosphoenolpyruvate + AMP + diphosphate + H(+)</text>
        <dbReference type="Rhea" id="RHEA:10756"/>
        <dbReference type="ChEBI" id="CHEBI:15361"/>
        <dbReference type="ChEBI" id="CHEBI:15378"/>
        <dbReference type="ChEBI" id="CHEBI:30616"/>
        <dbReference type="ChEBI" id="CHEBI:33019"/>
        <dbReference type="ChEBI" id="CHEBI:43474"/>
        <dbReference type="ChEBI" id="CHEBI:58702"/>
        <dbReference type="ChEBI" id="CHEBI:456215"/>
        <dbReference type="EC" id="2.7.9.1"/>
    </reaction>
</comment>
<dbReference type="STRING" id="96561.Dole_2657"/>
<dbReference type="Gene3D" id="3.30.1490.20">
    <property type="entry name" value="ATP-grasp fold, A domain"/>
    <property type="match status" value="1"/>
</dbReference>
<feature type="binding site" evidence="14">
    <location>
        <position position="803"/>
    </location>
    <ligand>
        <name>substrate</name>
    </ligand>
</feature>
<dbReference type="InterPro" id="IPR008279">
    <property type="entry name" value="PEP-util_enz_mobile_dom"/>
</dbReference>
<dbReference type="Pfam" id="PF01326">
    <property type="entry name" value="PPDK_N"/>
    <property type="match status" value="3"/>
</dbReference>
<dbReference type="SUPFAM" id="SSF52009">
    <property type="entry name" value="Phosphohistidine domain"/>
    <property type="match status" value="1"/>
</dbReference>
<sequence>MKTTKWVYLFDELDQAMANVGNDWDAVRGLFGGKGANLADMQRLGVPVPPGFTVTTEACNAYLEGGGVFPDDMWDQELRALLAIEKNTGKIFGDSENPLLVSCRSGAKFSMPGMMDTVLNIGLTDETAQGMIRLTQDPRFVYDAYRRLIQMFGAVVMGVPDEPFESAIDRAKQKAGVSADTELTAEQWHLLTEQFKTIFHSHTQIDFPQDPVEQLKMSTEAVFKSWNGRRAVDYRNAAGIAHDLGTAVNIVTMVFGNMGDDCATGVAMTRNGATGEPGLEGDYLINAQGEDVVAGIRMTRNIDQLATEMPESYRQLQEIARILENHYRDMQDMEFTIEKGKLWMLQTRDGKRTAQAAVRIAVDMVEEGRITKEEAVARVSPGQVDFFLHPQFDNQAVAEARAGGKVLARGLNVSPGAAVGKVVFEADLAATWAREQGRQVLLVRPETKPDDVHGMLAANGILTSRGGRTSHAALVARQFGKPAVVGVSDLQINLVKRCMTVGDLTIQEGDWLSLDGNTGEVFIGQIKTMEPDIKDPWLIKLLEWADRIRSLDVMANADYPVDAGRAREYGAQGIGLCRTEHMFFESERLPHVQKMIMATLPFDRREALAALLPFQREDFAGLFRVMDGLPVIIRLIDPPLHEFMPDLVELINELADLKMRVNHATNMADIDSLLQQIRGKERIRQRTVQLQEQNPMLGLRGVRLGIQIPELTGMQVRALFEAACEVTREGIRVFPKIMIPLTTHANELKRQREVLEETAKKVMAEQGITIDYKFGTMIELPRAALTADRIAAHAEFFSFGTNDLTQTTFGISRDDAESGFLMSYLNQDILPDNPFATLDRDGVGELMRIGVTKGRSVRPDLECGICGEHGGDPESIALCHELGLDYVSCSPFRVPVARLAAAHAALKSKNRKPAGA</sequence>
<dbReference type="InterPro" id="IPR010121">
    <property type="entry name" value="Pyruvate_phosphate_dikinase"/>
</dbReference>
<dbReference type="HOGENOM" id="CLU_015345_0_2_7"/>
<evidence type="ECO:0000259" key="16">
    <source>
        <dbReference type="Pfam" id="PF00391"/>
    </source>
</evidence>
<evidence type="ECO:0000256" key="3">
    <source>
        <dbReference type="ARBA" id="ARBA00007837"/>
    </source>
</evidence>
<dbReference type="PROSITE" id="PS00370">
    <property type="entry name" value="PEP_ENZYMES_PHOS_SITE"/>
    <property type="match status" value="1"/>
</dbReference>
<dbReference type="Pfam" id="PF00391">
    <property type="entry name" value="PEP-utilizers"/>
    <property type="match status" value="1"/>
</dbReference>
<dbReference type="Gene3D" id="1.20.80.30">
    <property type="match status" value="1"/>
</dbReference>
<evidence type="ECO:0000256" key="6">
    <source>
        <dbReference type="ARBA" id="ARBA00022679"/>
    </source>
</evidence>
<dbReference type="EMBL" id="CP000859">
    <property type="protein sequence ID" value="ABW68460.1"/>
    <property type="molecule type" value="Genomic_DNA"/>
</dbReference>
<name>A8ZX81_DESOH</name>
<dbReference type="EC" id="2.7.9.1" evidence="4 12"/>
<keyword evidence="19" id="KW-0670">Pyruvate</keyword>
<evidence type="ECO:0000256" key="10">
    <source>
        <dbReference type="ARBA" id="ARBA00022840"/>
    </source>
</evidence>
<evidence type="ECO:0000256" key="8">
    <source>
        <dbReference type="ARBA" id="ARBA00022741"/>
    </source>
</evidence>
<feature type="active site" description="Tele-phosphohistidine intermediate" evidence="13">
    <location>
        <position position="471"/>
    </location>
</feature>
<evidence type="ECO:0000256" key="7">
    <source>
        <dbReference type="ARBA" id="ARBA00022723"/>
    </source>
</evidence>
<dbReference type="eggNOG" id="COG1080">
    <property type="taxonomic scope" value="Bacteria"/>
</dbReference>
<keyword evidence="8" id="KW-0547">Nucleotide-binding</keyword>
<dbReference type="Pfam" id="PF02896">
    <property type="entry name" value="PEP-utilizers_C"/>
    <property type="match status" value="1"/>
</dbReference>
<comment type="cofactor">
    <cofactor evidence="1 12 15">
        <name>Mg(2+)</name>
        <dbReference type="ChEBI" id="CHEBI:18420"/>
    </cofactor>
</comment>
<dbReference type="PANTHER" id="PTHR22931">
    <property type="entry name" value="PHOSPHOENOLPYRUVATE DIKINASE-RELATED"/>
    <property type="match status" value="1"/>
</dbReference>
<dbReference type="InterPro" id="IPR023151">
    <property type="entry name" value="PEP_util_CS"/>
</dbReference>
<dbReference type="Gene3D" id="1.10.189.10">
    <property type="entry name" value="Pyruvate Phosphate Dikinase, domain 2"/>
    <property type="match status" value="1"/>
</dbReference>
<dbReference type="SUPFAM" id="SSF51621">
    <property type="entry name" value="Phosphoenolpyruvate/pyruvate domain"/>
    <property type="match status" value="1"/>
</dbReference>
<feature type="domain" description="Pyruvate phosphate dikinase AMP/ATP-binding" evidence="17">
    <location>
        <begin position="312"/>
        <end position="367"/>
    </location>
</feature>
<feature type="binding site" evidence="15">
    <location>
        <position position="779"/>
    </location>
    <ligand>
        <name>Mg(2+)</name>
        <dbReference type="ChEBI" id="CHEBI:18420"/>
    </ligand>
</feature>
<gene>
    <name evidence="19" type="ordered locus">Dole_2657</name>
</gene>
<dbReference type="NCBIfam" id="NF004531">
    <property type="entry name" value="PRK05878.1"/>
    <property type="match status" value="1"/>
</dbReference>
<dbReference type="InterPro" id="IPR040442">
    <property type="entry name" value="Pyrv_kinase-like_dom_sf"/>
</dbReference>
<evidence type="ECO:0000256" key="12">
    <source>
        <dbReference type="PIRNR" id="PIRNR000853"/>
    </source>
</evidence>
<comment type="function">
    <text evidence="2">Catalyzes the reversible phosphorylation of pyruvate and phosphate.</text>
</comment>
<evidence type="ECO:0000256" key="4">
    <source>
        <dbReference type="ARBA" id="ARBA00011994"/>
    </source>
</evidence>
<evidence type="ECO:0000256" key="5">
    <source>
        <dbReference type="ARBA" id="ARBA00020138"/>
    </source>
</evidence>
<feature type="domain" description="PEP-utilising enzyme mobile" evidence="16">
    <location>
        <begin position="439"/>
        <end position="519"/>
    </location>
</feature>
<evidence type="ECO:0000256" key="9">
    <source>
        <dbReference type="ARBA" id="ARBA00022777"/>
    </source>
</evidence>
<dbReference type="PANTHER" id="PTHR22931:SF9">
    <property type="entry name" value="PYRUVATE, PHOSPHATE DIKINASE 1, CHLOROPLASTIC"/>
    <property type="match status" value="1"/>
</dbReference>
<keyword evidence="9 19" id="KW-0418">Kinase</keyword>
<reference evidence="19 20" key="1">
    <citation type="submission" date="2007-10" db="EMBL/GenBank/DDBJ databases">
        <title>Complete sequence of Desulfococcus oleovorans Hxd3.</title>
        <authorList>
            <consortium name="US DOE Joint Genome Institute"/>
            <person name="Copeland A."/>
            <person name="Lucas S."/>
            <person name="Lapidus A."/>
            <person name="Barry K."/>
            <person name="Glavina del Rio T."/>
            <person name="Dalin E."/>
            <person name="Tice H."/>
            <person name="Pitluck S."/>
            <person name="Kiss H."/>
            <person name="Brettin T."/>
            <person name="Bruce D."/>
            <person name="Detter J.C."/>
            <person name="Han C."/>
            <person name="Schmutz J."/>
            <person name="Larimer F."/>
            <person name="Land M."/>
            <person name="Hauser L."/>
            <person name="Kyrpides N."/>
            <person name="Kim E."/>
            <person name="Wawrik B."/>
            <person name="Richardson P."/>
        </authorList>
    </citation>
    <scope>NUCLEOTIDE SEQUENCE [LARGE SCALE GENOMIC DNA]</scope>
    <source>
        <strain evidence="20">DSM 6200 / JCM 39069 / Hxd3</strain>
    </source>
</reference>
<dbReference type="Proteomes" id="UP000008561">
    <property type="component" value="Chromosome"/>
</dbReference>
<dbReference type="PIRSF" id="PIRSF000853">
    <property type="entry name" value="PPDK"/>
    <property type="match status" value="1"/>
</dbReference>
<feature type="binding site" evidence="14">
    <location>
        <position position="779"/>
    </location>
    <ligand>
        <name>substrate</name>
    </ligand>
</feature>
<comment type="similarity">
    <text evidence="3 12">Belongs to the PEP-utilizing enzyme family.</text>
</comment>
<dbReference type="AlphaFoldDB" id="A8ZX81"/>
<proteinExistence type="inferred from homology"/>
<dbReference type="Gene3D" id="3.30.470.20">
    <property type="entry name" value="ATP-grasp fold, B domain"/>
    <property type="match status" value="1"/>
</dbReference>
<evidence type="ECO:0000256" key="13">
    <source>
        <dbReference type="PIRSR" id="PIRSR000853-1"/>
    </source>
</evidence>
<dbReference type="PROSITE" id="PS00742">
    <property type="entry name" value="PEP_ENZYMES_2"/>
    <property type="match status" value="1"/>
</dbReference>
<dbReference type="InterPro" id="IPR000121">
    <property type="entry name" value="PEP_util_C"/>
</dbReference>
<feature type="binding site" evidence="14">
    <location>
        <position position="578"/>
    </location>
    <ligand>
        <name>substrate</name>
    </ligand>
</feature>
<feature type="binding site" evidence="15">
    <location>
        <position position="803"/>
    </location>
    <ligand>
        <name>Mg(2+)</name>
        <dbReference type="ChEBI" id="CHEBI:18420"/>
    </ligand>
</feature>
<evidence type="ECO:0000313" key="20">
    <source>
        <dbReference type="Proteomes" id="UP000008561"/>
    </source>
</evidence>
<keyword evidence="7 15" id="KW-0479">Metal-binding</keyword>
<dbReference type="GO" id="GO:0005524">
    <property type="term" value="F:ATP binding"/>
    <property type="evidence" value="ECO:0007669"/>
    <property type="project" value="UniProtKB-UniRule"/>
</dbReference>
<dbReference type="InterPro" id="IPR013815">
    <property type="entry name" value="ATP_grasp_subdomain_1"/>
</dbReference>
<evidence type="ECO:0000259" key="17">
    <source>
        <dbReference type="Pfam" id="PF01326"/>
    </source>
</evidence>
<dbReference type="eggNOG" id="COG0574">
    <property type="taxonomic scope" value="Bacteria"/>
</dbReference>
<dbReference type="Gene3D" id="3.50.30.10">
    <property type="entry name" value="Phosphohistidine domain"/>
    <property type="match status" value="1"/>
</dbReference>
<feature type="binding site" evidence="14">
    <location>
        <position position="801"/>
    </location>
    <ligand>
        <name>substrate</name>
    </ligand>
</feature>
<dbReference type="InterPro" id="IPR002192">
    <property type="entry name" value="PPDK_AMP/ATP-bd"/>
</dbReference>
<feature type="domain" description="PEP-utilising enzyme C-terminal" evidence="18">
    <location>
        <begin position="541"/>
        <end position="904"/>
    </location>
</feature>
<dbReference type="Gene3D" id="3.20.20.60">
    <property type="entry name" value="Phosphoenolpyruvate-binding domains"/>
    <property type="match status" value="1"/>
</dbReference>